<reference evidence="1" key="1">
    <citation type="submission" date="2014-11" db="EMBL/GenBank/DDBJ databases">
        <authorList>
            <person name="Amaro Gonzalez C."/>
        </authorList>
    </citation>
    <scope>NUCLEOTIDE SEQUENCE</scope>
</reference>
<accession>A0A0E9RFU4</accession>
<evidence type="ECO:0000313" key="1">
    <source>
        <dbReference type="EMBL" id="JAH27954.1"/>
    </source>
</evidence>
<dbReference type="EMBL" id="GBXM01080623">
    <property type="protein sequence ID" value="JAH27954.1"/>
    <property type="molecule type" value="Transcribed_RNA"/>
</dbReference>
<dbReference type="AlphaFoldDB" id="A0A0E9RFU4"/>
<reference evidence="1" key="2">
    <citation type="journal article" date="2015" name="Fish Shellfish Immunol.">
        <title>Early steps in the European eel (Anguilla anguilla)-Vibrio vulnificus interaction in the gills: Role of the RtxA13 toxin.</title>
        <authorList>
            <person name="Callol A."/>
            <person name="Pajuelo D."/>
            <person name="Ebbesson L."/>
            <person name="Teles M."/>
            <person name="MacKenzie S."/>
            <person name="Amaro C."/>
        </authorList>
    </citation>
    <scope>NUCLEOTIDE SEQUENCE</scope>
</reference>
<sequence length="66" mass="7718">MPVTLMITLLNVMSERHLNVRGPHGRFLKSPTQRSLRLPPVSQLKRFNERITTQPSHGYLGFYRDQ</sequence>
<organism evidence="1">
    <name type="scientific">Anguilla anguilla</name>
    <name type="common">European freshwater eel</name>
    <name type="synonym">Muraena anguilla</name>
    <dbReference type="NCBI Taxonomy" id="7936"/>
    <lineage>
        <taxon>Eukaryota</taxon>
        <taxon>Metazoa</taxon>
        <taxon>Chordata</taxon>
        <taxon>Craniata</taxon>
        <taxon>Vertebrata</taxon>
        <taxon>Euteleostomi</taxon>
        <taxon>Actinopterygii</taxon>
        <taxon>Neopterygii</taxon>
        <taxon>Teleostei</taxon>
        <taxon>Anguilliformes</taxon>
        <taxon>Anguillidae</taxon>
        <taxon>Anguilla</taxon>
    </lineage>
</organism>
<protein>
    <submittedName>
        <fullName evidence="1">Uncharacterized protein</fullName>
    </submittedName>
</protein>
<proteinExistence type="predicted"/>
<name>A0A0E9RFU4_ANGAN</name>